<dbReference type="AlphaFoldDB" id="A0A1Y3E9W4"/>
<protein>
    <recommendedName>
        <fullName evidence="5">LisH domain-containing protein</fullName>
    </recommendedName>
</protein>
<feature type="region of interest" description="Disordered" evidence="2">
    <location>
        <begin position="740"/>
        <end position="774"/>
    </location>
</feature>
<feature type="region of interest" description="Disordered" evidence="2">
    <location>
        <begin position="682"/>
        <end position="708"/>
    </location>
</feature>
<evidence type="ECO:0008006" key="5">
    <source>
        <dbReference type="Google" id="ProtNLM"/>
    </source>
</evidence>
<feature type="coiled-coil region" evidence="1">
    <location>
        <begin position="181"/>
        <end position="298"/>
    </location>
</feature>
<dbReference type="Proteomes" id="UP000243006">
    <property type="component" value="Unassembled WGS sequence"/>
</dbReference>
<evidence type="ECO:0000313" key="4">
    <source>
        <dbReference type="Proteomes" id="UP000243006"/>
    </source>
</evidence>
<name>A0A1Y3E9W4_9BILA</name>
<comment type="caution">
    <text evidence="3">The sequence shown here is derived from an EMBL/GenBank/DDBJ whole genome shotgun (WGS) entry which is preliminary data.</text>
</comment>
<feature type="region of interest" description="Disordered" evidence="2">
    <location>
        <begin position="444"/>
        <end position="478"/>
    </location>
</feature>
<feature type="compositionally biased region" description="Basic and acidic residues" evidence="2">
    <location>
        <begin position="444"/>
        <end position="460"/>
    </location>
</feature>
<evidence type="ECO:0000313" key="3">
    <source>
        <dbReference type="EMBL" id="OUC40399.1"/>
    </source>
</evidence>
<sequence length="774" mass="89675">MCIFFKNVQCSFQFYLLKKFYKSKSMLGLYHTQSEEVKNAGVVSPLNLANCSIAERNALKVAIRNAFLSKLASESQTTNSGRRIFSRWCDSQVAKYLKYHGYGCTLSTFLSESHQLDESRLHDVQLKSDISGSSALLSLWESIEMKYNEKFTREVCLICSNLAINYDNACLLFCDQVCNMESKMENELQLLEQTMAKRLNEEIANLKREYDTKEKSLINEYKALKIDVANEKLAIENEQRIVEEKLTEKAESLKEQEDELVSLAEEVKTWLCREEERINQRKRDLSKQESMIKDKEEEFIKNYDQIVQTIRMEEQQQVDSCYQRMRAKEKKFQQLIKLFLSSEEGRNEALNWVTSERNDRISALQKIVDKLRERLQKFQKENKRLNRQLQANSDYDILQEENKRMTAEIDQLQANWLAEKKNLLRKNYELSKRLKIFEMNNLKRNDSTTDSGAESRKTEDNTSSTLSNGISPSKNPLHNSTCKVDSKFDNLNHYSFLRTAKDLNSRFNFRSETLFHNSYKNANQSDDESSGNFAVANKTDLCEPLDVAEVIDLKVMKLDRAVASYQEDYFTKNTKKMLNSIDSILRNIETLQRNTGLNLSAGQSAEIDLKRSAIISARGIAKNKICDGDDGDDDQARQEHFSQIRTSKKDKMENISSEEIMINGSSKLIKTDDNWESRLLSKNASHQERRNDIQSSENGVVVEKSDENEIQKDHQLDELSKNDALIDPIMTKYLQMIKNKRRTEANEDSSKVYPVLENDSTDLPSNLQFSVWSD</sequence>
<reference evidence="3 4" key="1">
    <citation type="submission" date="2015-04" db="EMBL/GenBank/DDBJ databases">
        <title>Draft genome of the roundworm Trichinella nativa.</title>
        <authorList>
            <person name="Mitreva M."/>
        </authorList>
    </citation>
    <scope>NUCLEOTIDE SEQUENCE [LARGE SCALE GENOMIC DNA]</scope>
    <source>
        <strain evidence="3 4">ISS45</strain>
    </source>
</reference>
<feature type="coiled-coil region" evidence="1">
    <location>
        <begin position="361"/>
        <end position="415"/>
    </location>
</feature>
<feature type="compositionally biased region" description="Polar residues" evidence="2">
    <location>
        <begin position="761"/>
        <end position="774"/>
    </location>
</feature>
<proteinExistence type="predicted"/>
<organism evidence="3 4">
    <name type="scientific">Trichinella nativa</name>
    <dbReference type="NCBI Taxonomy" id="6335"/>
    <lineage>
        <taxon>Eukaryota</taxon>
        <taxon>Metazoa</taxon>
        <taxon>Ecdysozoa</taxon>
        <taxon>Nematoda</taxon>
        <taxon>Enoplea</taxon>
        <taxon>Dorylaimia</taxon>
        <taxon>Trichinellida</taxon>
        <taxon>Trichinellidae</taxon>
        <taxon>Trichinella</taxon>
    </lineage>
</organism>
<evidence type="ECO:0000256" key="1">
    <source>
        <dbReference type="SAM" id="Coils"/>
    </source>
</evidence>
<gene>
    <name evidence="3" type="ORF">D917_04108</name>
</gene>
<dbReference type="EMBL" id="LVZM01022916">
    <property type="protein sequence ID" value="OUC40399.1"/>
    <property type="molecule type" value="Genomic_DNA"/>
</dbReference>
<evidence type="ECO:0000256" key="2">
    <source>
        <dbReference type="SAM" id="MobiDB-lite"/>
    </source>
</evidence>
<keyword evidence="1" id="KW-0175">Coiled coil</keyword>
<accession>A0A1Y3E9W4</accession>
<feature type="compositionally biased region" description="Polar residues" evidence="2">
    <location>
        <begin position="461"/>
        <end position="478"/>
    </location>
</feature>